<accession>A0ABP9CTE0</accession>
<dbReference type="Proteomes" id="UP001501433">
    <property type="component" value="Unassembled WGS sequence"/>
</dbReference>
<dbReference type="InterPro" id="IPR032675">
    <property type="entry name" value="LRR_dom_sf"/>
</dbReference>
<keyword evidence="2" id="KW-0732">Signal</keyword>
<dbReference type="SUPFAM" id="SSF52058">
    <property type="entry name" value="L domain-like"/>
    <property type="match status" value="1"/>
</dbReference>
<dbReference type="PANTHER" id="PTHR47566:SF1">
    <property type="entry name" value="PROTEIN NUD1"/>
    <property type="match status" value="1"/>
</dbReference>
<name>A0ABP9CTE0_9FLAO</name>
<keyword evidence="6" id="KW-1185">Reference proteome</keyword>
<sequence>MKNILFNFLFFLVCTSSYSQIINFPDTNFKAKLLSAVSGNGIAYACNNGNSIKIDVNNDGEIEVSEALLVCSLAISDSNISDLTGIEFFTNLEHLQCNNNSISELDLSALTNMVGFDINNNQLTNVNISGLSLVHNISFRDNQLTTINLLGLSNLAVLDIRNNQIASLNLDETQALRYLYCQNNDLTTIDVNNLGNLIFLDCSFNDLTTLYIKNESVESLNFSDNENLQYVCADGNQLIGVEEKIIQYGYVDCYANSLCDFSEGESFYSLAGNVKYDEDNDGCLPTDINYEGLMLTVSDGINSGDMFSNELGNYQYSMQEGSFTITPVLSNNTYFNISPTSVAVIFPDESSPVIQDFCMTPVGSYPDLKISIETINSDYDYSATYRINYRNQGTMTQSGFVNFSFDDNVIDFSSANPMVSEQNTNELIWEFSDLKPFETRSIEFTLDFNVPPINEGDVLNFTGTISSDLTEITPSDNVFNLEHTFGCCLLDVSSFEFSDYFIQYPNPTNDFLNLKMKKQIDVESIIIFNFLGQEVKKVSPNNEHIKIDVSNLKSGHYFIKILASQKEFFTRFIRK</sequence>
<dbReference type="PANTHER" id="PTHR47566">
    <property type="match status" value="1"/>
</dbReference>
<comment type="caution">
    <text evidence="5">The sequence shown here is derived from an EMBL/GenBank/DDBJ whole genome shotgun (WGS) entry which is preliminary data.</text>
</comment>
<keyword evidence="3" id="KW-0677">Repeat</keyword>
<reference evidence="6" key="1">
    <citation type="journal article" date="2019" name="Int. J. Syst. Evol. Microbiol.">
        <title>The Global Catalogue of Microorganisms (GCM) 10K type strain sequencing project: providing services to taxonomists for standard genome sequencing and annotation.</title>
        <authorList>
            <consortium name="The Broad Institute Genomics Platform"/>
            <consortium name="The Broad Institute Genome Sequencing Center for Infectious Disease"/>
            <person name="Wu L."/>
            <person name="Ma J."/>
        </authorList>
    </citation>
    <scope>NUCLEOTIDE SEQUENCE [LARGE SCALE GENOMIC DNA]</scope>
    <source>
        <strain evidence="6">JCM 18325</strain>
    </source>
</reference>
<dbReference type="InterPro" id="IPR026444">
    <property type="entry name" value="Secre_tail"/>
</dbReference>
<gene>
    <name evidence="5" type="ORF">GCM10023330_27170</name>
</gene>
<evidence type="ECO:0000259" key="4">
    <source>
        <dbReference type="Pfam" id="PF18962"/>
    </source>
</evidence>
<dbReference type="InterPro" id="IPR052574">
    <property type="entry name" value="CDIRP"/>
</dbReference>
<evidence type="ECO:0000313" key="6">
    <source>
        <dbReference type="Proteomes" id="UP001501433"/>
    </source>
</evidence>
<evidence type="ECO:0000256" key="3">
    <source>
        <dbReference type="ARBA" id="ARBA00022737"/>
    </source>
</evidence>
<dbReference type="EMBL" id="BAABJW010000005">
    <property type="protein sequence ID" value="GAA4817097.1"/>
    <property type="molecule type" value="Genomic_DNA"/>
</dbReference>
<evidence type="ECO:0000256" key="2">
    <source>
        <dbReference type="ARBA" id="ARBA00022729"/>
    </source>
</evidence>
<dbReference type="RefSeq" id="WP_345277746.1">
    <property type="nucleotide sequence ID" value="NZ_BAABJW010000005.1"/>
</dbReference>
<protein>
    <recommendedName>
        <fullName evidence="4">Secretion system C-terminal sorting domain-containing protein</fullName>
    </recommendedName>
</protein>
<organism evidence="5 6">
    <name type="scientific">Litoribaculum gwangyangense</name>
    <dbReference type="NCBI Taxonomy" id="1130722"/>
    <lineage>
        <taxon>Bacteria</taxon>
        <taxon>Pseudomonadati</taxon>
        <taxon>Bacteroidota</taxon>
        <taxon>Flavobacteriia</taxon>
        <taxon>Flavobacteriales</taxon>
        <taxon>Flavobacteriaceae</taxon>
        <taxon>Litoribaculum</taxon>
    </lineage>
</organism>
<proteinExistence type="predicted"/>
<feature type="domain" description="Secretion system C-terminal sorting" evidence="4">
    <location>
        <begin position="504"/>
        <end position="572"/>
    </location>
</feature>
<dbReference type="NCBIfam" id="TIGR04183">
    <property type="entry name" value="Por_Secre_tail"/>
    <property type="match status" value="1"/>
</dbReference>
<dbReference type="Gene3D" id="3.80.10.10">
    <property type="entry name" value="Ribonuclease Inhibitor"/>
    <property type="match status" value="1"/>
</dbReference>
<evidence type="ECO:0000313" key="5">
    <source>
        <dbReference type="EMBL" id="GAA4817097.1"/>
    </source>
</evidence>
<dbReference type="Pfam" id="PF18962">
    <property type="entry name" value="Por_Secre_tail"/>
    <property type="match status" value="1"/>
</dbReference>
<keyword evidence="1" id="KW-0433">Leucine-rich repeat</keyword>
<evidence type="ECO:0000256" key="1">
    <source>
        <dbReference type="ARBA" id="ARBA00022614"/>
    </source>
</evidence>